<sequence>MEDANKHLRNYMDVCLLFKMRSIRQESLWLRLFPFSLTGEATSWLAEFPQGPITSWDELKIAFLERCFPPSPILRLGDEINNFKQLSGEAMHELSMLLIKWRRPICYEILWTMQGQEERDKHMAKIMTYVKILDKYIMDTRAINMNASGTYSASSIEEETAYASFDKDIDTW</sequence>
<accession>A0AAN8T6D2</accession>
<dbReference type="Pfam" id="PF03732">
    <property type="entry name" value="Retrotrans_gag"/>
    <property type="match status" value="1"/>
</dbReference>
<reference evidence="2 3" key="1">
    <citation type="submission" date="2024-02" db="EMBL/GenBank/DDBJ databases">
        <title>de novo genome assembly of Solanum bulbocastanum strain 11H21.</title>
        <authorList>
            <person name="Hosaka A.J."/>
        </authorList>
    </citation>
    <scope>NUCLEOTIDE SEQUENCE [LARGE SCALE GENOMIC DNA]</scope>
    <source>
        <tissue evidence="2">Young leaves</tissue>
    </source>
</reference>
<dbReference type="PANTHER" id="PTHR33223">
    <property type="entry name" value="CCHC-TYPE DOMAIN-CONTAINING PROTEIN"/>
    <property type="match status" value="1"/>
</dbReference>
<dbReference type="PANTHER" id="PTHR33223:SF11">
    <property type="entry name" value="ELEMENT PROTEIN, PUTATIVE-RELATED"/>
    <property type="match status" value="1"/>
</dbReference>
<protein>
    <recommendedName>
        <fullName evidence="1">Retrotransposon gag domain-containing protein</fullName>
    </recommendedName>
</protein>
<dbReference type="EMBL" id="JBANQN010000010">
    <property type="protein sequence ID" value="KAK6777966.1"/>
    <property type="molecule type" value="Genomic_DNA"/>
</dbReference>
<evidence type="ECO:0000313" key="3">
    <source>
        <dbReference type="Proteomes" id="UP001371456"/>
    </source>
</evidence>
<name>A0AAN8T6D2_SOLBU</name>
<gene>
    <name evidence="2" type="ORF">RDI58_024684</name>
</gene>
<organism evidence="2 3">
    <name type="scientific">Solanum bulbocastanum</name>
    <name type="common">Wild potato</name>
    <dbReference type="NCBI Taxonomy" id="147425"/>
    <lineage>
        <taxon>Eukaryota</taxon>
        <taxon>Viridiplantae</taxon>
        <taxon>Streptophyta</taxon>
        <taxon>Embryophyta</taxon>
        <taxon>Tracheophyta</taxon>
        <taxon>Spermatophyta</taxon>
        <taxon>Magnoliopsida</taxon>
        <taxon>eudicotyledons</taxon>
        <taxon>Gunneridae</taxon>
        <taxon>Pentapetalae</taxon>
        <taxon>asterids</taxon>
        <taxon>lamiids</taxon>
        <taxon>Solanales</taxon>
        <taxon>Solanaceae</taxon>
        <taxon>Solanoideae</taxon>
        <taxon>Solaneae</taxon>
        <taxon>Solanum</taxon>
    </lineage>
</organism>
<comment type="caution">
    <text evidence="2">The sequence shown here is derived from an EMBL/GenBank/DDBJ whole genome shotgun (WGS) entry which is preliminary data.</text>
</comment>
<keyword evidence="3" id="KW-1185">Reference proteome</keyword>
<dbReference type="Proteomes" id="UP001371456">
    <property type="component" value="Unassembled WGS sequence"/>
</dbReference>
<proteinExistence type="predicted"/>
<dbReference type="InterPro" id="IPR005162">
    <property type="entry name" value="Retrotrans_gag_dom"/>
</dbReference>
<dbReference type="AlphaFoldDB" id="A0AAN8T6D2"/>
<feature type="domain" description="Retrotransposon gag" evidence="1">
    <location>
        <begin position="31"/>
        <end position="92"/>
    </location>
</feature>
<evidence type="ECO:0000313" key="2">
    <source>
        <dbReference type="EMBL" id="KAK6777966.1"/>
    </source>
</evidence>
<evidence type="ECO:0000259" key="1">
    <source>
        <dbReference type="Pfam" id="PF03732"/>
    </source>
</evidence>